<proteinExistence type="predicted"/>
<reference evidence="1" key="2">
    <citation type="journal article" date="2021" name="PeerJ">
        <title>Extensive microbial diversity within the chicken gut microbiome revealed by metagenomics and culture.</title>
        <authorList>
            <person name="Gilroy R."/>
            <person name="Ravi A."/>
            <person name="Getino M."/>
            <person name="Pursley I."/>
            <person name="Horton D.L."/>
            <person name="Alikhan N.F."/>
            <person name="Baker D."/>
            <person name="Gharbi K."/>
            <person name="Hall N."/>
            <person name="Watson M."/>
            <person name="Adriaenssens E.M."/>
            <person name="Foster-Nyarko E."/>
            <person name="Jarju S."/>
            <person name="Secka A."/>
            <person name="Antonio M."/>
            <person name="Oren A."/>
            <person name="Chaudhuri R.R."/>
            <person name="La Ragione R."/>
            <person name="Hildebrand F."/>
            <person name="Pallen M.J."/>
        </authorList>
    </citation>
    <scope>NUCLEOTIDE SEQUENCE</scope>
    <source>
        <strain evidence="1">B3-1481</strain>
    </source>
</reference>
<organism evidence="1 2">
    <name type="scientific">Candidatus Cryptobacteroides avistercoris</name>
    <dbReference type="NCBI Taxonomy" id="2840758"/>
    <lineage>
        <taxon>Bacteria</taxon>
        <taxon>Pseudomonadati</taxon>
        <taxon>Bacteroidota</taxon>
        <taxon>Bacteroidia</taxon>
        <taxon>Bacteroidales</taxon>
        <taxon>Candidatus Cryptobacteroides</taxon>
    </lineage>
</organism>
<dbReference type="EMBL" id="JADILW010000090">
    <property type="protein sequence ID" value="MBO8480725.1"/>
    <property type="molecule type" value="Genomic_DNA"/>
</dbReference>
<evidence type="ECO:0000313" key="1">
    <source>
        <dbReference type="EMBL" id="MBO8480725.1"/>
    </source>
</evidence>
<dbReference type="Pfam" id="PF13353">
    <property type="entry name" value="Fer4_12"/>
    <property type="match status" value="1"/>
</dbReference>
<sequence length="155" mass="17433">MIKYIPELTDVVLEEIPDRVTLALEISNCQGSCPGCHSSFLKLDLGRELTPEEADRLIDDNFGINCFLLLGEGGDPGALLALAGHVRKNHPRLELALYSGRQEVEKEIYDAFDFVKVGPYVQSLGPLNEPTTNQRLYYHGEDITPRFWRKGKKSE</sequence>
<gene>
    <name evidence="1" type="ORF">IAB76_06435</name>
</gene>
<protein>
    <submittedName>
        <fullName evidence="1">4Fe-4S cluster-binding domain-containing protein</fullName>
    </submittedName>
</protein>
<evidence type="ECO:0000313" key="2">
    <source>
        <dbReference type="Proteomes" id="UP000823769"/>
    </source>
</evidence>
<name>A0A9D9NP82_9BACT</name>
<dbReference type="AlphaFoldDB" id="A0A9D9NP82"/>
<comment type="caution">
    <text evidence="1">The sequence shown here is derived from an EMBL/GenBank/DDBJ whole genome shotgun (WGS) entry which is preliminary data.</text>
</comment>
<reference evidence="1" key="1">
    <citation type="submission" date="2020-10" db="EMBL/GenBank/DDBJ databases">
        <authorList>
            <person name="Gilroy R."/>
        </authorList>
    </citation>
    <scope>NUCLEOTIDE SEQUENCE</scope>
    <source>
        <strain evidence="1">B3-1481</strain>
    </source>
</reference>
<dbReference type="Proteomes" id="UP000823769">
    <property type="component" value="Unassembled WGS sequence"/>
</dbReference>
<accession>A0A9D9NP82</accession>